<evidence type="ECO:0000256" key="4">
    <source>
        <dbReference type="ARBA" id="ARBA00022692"/>
    </source>
</evidence>
<feature type="domain" description="TRAP C4-dicarboxylate transport system permease DctM subunit" evidence="9">
    <location>
        <begin position="16"/>
        <end position="289"/>
    </location>
</feature>
<comment type="caution">
    <text evidence="10">The sequence shown here is derived from an EMBL/GenBank/DDBJ whole genome shotgun (WGS) entry which is preliminary data.</text>
</comment>
<dbReference type="PANTHER" id="PTHR33362:SF7">
    <property type="entry name" value="SLL1103 PROTEIN"/>
    <property type="match status" value="1"/>
</dbReference>
<dbReference type="InterPro" id="IPR010656">
    <property type="entry name" value="DctM"/>
</dbReference>
<dbReference type="RefSeq" id="WP_184383310.1">
    <property type="nucleotide sequence ID" value="NZ_JACIDJ010000002.1"/>
</dbReference>
<feature type="transmembrane region" description="Helical" evidence="8">
    <location>
        <begin position="70"/>
        <end position="88"/>
    </location>
</feature>
<evidence type="ECO:0000256" key="6">
    <source>
        <dbReference type="ARBA" id="ARBA00023136"/>
    </source>
</evidence>
<sequence length="523" mass="54187">MSTAAIGQVLDLLMFASLCGLILTGIPVVFLLVGCAIVFGTAGILLGVFDTFLLAALAQRIFGTMTGETLVAIPLFVFMGIMLERSRIAEELLEAMGRLFGTVRGGLAISVSVVGALLAASTGIVGATVVTMGLIALPAMLRRGYDKRFACGTVCAAGTLGQIIPPSTVMVILGEVISAAYQQAQLAQGLFSVQTVSVGQLFAGAMIPGLMLVGLYILYQLLLCLWRPEMGPAMAPEEAGRITTGQLLRALLPPIILVVAVLGSILGGVATPTEAASVGAIGATLLAGLRQAGPRGWMIWLAGLAAVGLVMLGIFFDMRLGRAAPPLSDRIAIGVAGVLVVILAAGIALALWRTFRGGVLSAVSHSTMTITAMIFATLIGATLFSLVFRGLGGDETVKELLSLIPGGAHGALVAVMVLIFLMGFFLDFVEITIIVVPIVGPVLLAMGIDPIWLAVLIALNLQTSFLTPPFGFSLFYLGGVVPAGVGTGDIYRGVVPYVLLQLLAIALVMLFPALATWLPAQLF</sequence>
<evidence type="ECO:0000259" key="9">
    <source>
        <dbReference type="Pfam" id="PF06808"/>
    </source>
</evidence>
<feature type="transmembrane region" description="Helical" evidence="8">
    <location>
        <begin position="247"/>
        <end position="270"/>
    </location>
</feature>
<feature type="transmembrane region" description="Helical" evidence="8">
    <location>
        <begin position="367"/>
        <end position="388"/>
    </location>
</feature>
<evidence type="ECO:0000256" key="2">
    <source>
        <dbReference type="ARBA" id="ARBA00022475"/>
    </source>
</evidence>
<evidence type="ECO:0000256" key="5">
    <source>
        <dbReference type="ARBA" id="ARBA00022989"/>
    </source>
</evidence>
<keyword evidence="4 8" id="KW-0812">Transmembrane</keyword>
<feature type="transmembrane region" description="Helical" evidence="8">
    <location>
        <begin position="201"/>
        <end position="226"/>
    </location>
</feature>
<feature type="transmembrane region" description="Helical" evidence="8">
    <location>
        <begin position="12"/>
        <end position="30"/>
    </location>
</feature>
<evidence type="ECO:0000256" key="7">
    <source>
        <dbReference type="RuleBase" id="RU369079"/>
    </source>
</evidence>
<organism evidence="10 11">
    <name type="scientific">Roseococcus suduntuyensis</name>
    <dbReference type="NCBI Taxonomy" id="455361"/>
    <lineage>
        <taxon>Bacteria</taxon>
        <taxon>Pseudomonadati</taxon>
        <taxon>Pseudomonadota</taxon>
        <taxon>Alphaproteobacteria</taxon>
        <taxon>Acetobacterales</taxon>
        <taxon>Roseomonadaceae</taxon>
        <taxon>Roseococcus</taxon>
    </lineage>
</organism>
<protein>
    <submittedName>
        <fullName evidence="10">Tripartite ATP-independent transporter DctM subunit</fullName>
    </submittedName>
</protein>
<keyword evidence="5 8" id="KW-1133">Transmembrane helix</keyword>
<feature type="transmembrane region" description="Helical" evidence="8">
    <location>
        <begin position="466"/>
        <end position="485"/>
    </location>
</feature>
<accession>A0A840AD12</accession>
<dbReference type="Proteomes" id="UP000553193">
    <property type="component" value="Unassembled WGS sequence"/>
</dbReference>
<evidence type="ECO:0000256" key="1">
    <source>
        <dbReference type="ARBA" id="ARBA00004429"/>
    </source>
</evidence>
<evidence type="ECO:0000256" key="8">
    <source>
        <dbReference type="SAM" id="Phobius"/>
    </source>
</evidence>
<dbReference type="EMBL" id="JACIDJ010000002">
    <property type="protein sequence ID" value="MBB3898230.1"/>
    <property type="molecule type" value="Genomic_DNA"/>
</dbReference>
<feature type="transmembrane region" description="Helical" evidence="8">
    <location>
        <begin position="149"/>
        <end position="181"/>
    </location>
</feature>
<evidence type="ECO:0000313" key="11">
    <source>
        <dbReference type="Proteomes" id="UP000553193"/>
    </source>
</evidence>
<proteinExistence type="predicted"/>
<reference evidence="10 11" key="1">
    <citation type="submission" date="2020-08" db="EMBL/GenBank/DDBJ databases">
        <title>Genomic Encyclopedia of Type Strains, Phase IV (KMG-IV): sequencing the most valuable type-strain genomes for metagenomic binning, comparative biology and taxonomic classification.</title>
        <authorList>
            <person name="Goeker M."/>
        </authorList>
    </citation>
    <scope>NUCLEOTIDE SEQUENCE [LARGE SCALE GENOMIC DNA]</scope>
    <source>
        <strain evidence="10 11">DSM 19979</strain>
    </source>
</reference>
<gene>
    <name evidence="10" type="ORF">GGQ83_001667</name>
</gene>
<dbReference type="GO" id="GO:0005886">
    <property type="term" value="C:plasma membrane"/>
    <property type="evidence" value="ECO:0007669"/>
    <property type="project" value="UniProtKB-SubCell"/>
</dbReference>
<name>A0A840AD12_9PROT</name>
<dbReference type="AlphaFoldDB" id="A0A840AD12"/>
<dbReference type="Pfam" id="PF06808">
    <property type="entry name" value="DctM"/>
    <property type="match status" value="2"/>
</dbReference>
<comment type="function">
    <text evidence="7">Part of the tripartite ATP-independent periplasmic (TRAP) transport system.</text>
</comment>
<evidence type="ECO:0000256" key="3">
    <source>
        <dbReference type="ARBA" id="ARBA00022519"/>
    </source>
</evidence>
<dbReference type="PANTHER" id="PTHR33362">
    <property type="entry name" value="SIALIC ACID TRAP TRANSPORTER PERMEASE PROTEIN SIAT-RELATED"/>
    <property type="match status" value="1"/>
</dbReference>
<keyword evidence="2" id="KW-1003">Cell membrane</keyword>
<evidence type="ECO:0000313" key="10">
    <source>
        <dbReference type="EMBL" id="MBB3898230.1"/>
    </source>
</evidence>
<keyword evidence="7" id="KW-0813">Transport</keyword>
<comment type="subcellular location">
    <subcellularLocation>
        <location evidence="1 7">Cell inner membrane</location>
        <topology evidence="1 7">Multi-pass membrane protein</topology>
    </subcellularLocation>
</comment>
<feature type="transmembrane region" description="Helical" evidence="8">
    <location>
        <begin position="330"/>
        <end position="355"/>
    </location>
</feature>
<feature type="domain" description="TRAP C4-dicarboxylate transport system permease DctM subunit" evidence="9">
    <location>
        <begin position="309"/>
        <end position="514"/>
    </location>
</feature>
<keyword evidence="3 7" id="KW-0997">Cell inner membrane</keyword>
<keyword evidence="11" id="KW-1185">Reference proteome</keyword>
<feature type="transmembrane region" description="Helical" evidence="8">
    <location>
        <begin position="108"/>
        <end position="137"/>
    </location>
</feature>
<feature type="transmembrane region" description="Helical" evidence="8">
    <location>
        <begin position="297"/>
        <end position="318"/>
    </location>
</feature>
<dbReference type="InterPro" id="IPR004681">
    <property type="entry name" value="TRAP_DctM"/>
</dbReference>
<feature type="transmembrane region" description="Helical" evidence="8">
    <location>
        <begin position="400"/>
        <end position="425"/>
    </location>
</feature>
<dbReference type="GO" id="GO:0022857">
    <property type="term" value="F:transmembrane transporter activity"/>
    <property type="evidence" value="ECO:0007669"/>
    <property type="project" value="UniProtKB-UniRule"/>
</dbReference>
<keyword evidence="6 8" id="KW-0472">Membrane</keyword>
<feature type="transmembrane region" description="Helical" evidence="8">
    <location>
        <begin position="431"/>
        <end position="459"/>
    </location>
</feature>
<feature type="transmembrane region" description="Helical" evidence="8">
    <location>
        <begin position="497"/>
        <end position="518"/>
    </location>
</feature>